<comment type="cofactor">
    <cofactor evidence="1">
        <name>Cu(2+)</name>
        <dbReference type="ChEBI" id="CHEBI:29036"/>
    </cofactor>
</comment>
<keyword evidence="10" id="KW-1015">Disulfide bond</keyword>
<dbReference type="RefSeq" id="XP_070913740.1">
    <property type="nucleotide sequence ID" value="XM_071057639.1"/>
</dbReference>
<evidence type="ECO:0000313" key="19">
    <source>
        <dbReference type="Proteomes" id="UP001628179"/>
    </source>
</evidence>
<accession>A0ABQ0G2L1</accession>
<comment type="catalytic activity">
    <reaction evidence="14">
        <text>[(1-&gt;4)-beta-D-glucosyl]n+m + reduced acceptor + O2 = 4-dehydro-beta-D-glucosyl-[(1-&gt;4)-beta-D-glucosyl]n-1 + [(1-&gt;4)-beta-D-glucosyl]m + acceptor + H2O.</text>
        <dbReference type="EC" id="1.14.99.56"/>
    </reaction>
</comment>
<evidence type="ECO:0000256" key="9">
    <source>
        <dbReference type="ARBA" id="ARBA00023033"/>
    </source>
</evidence>
<keyword evidence="6" id="KW-0136">Cellulose degradation</keyword>
<keyword evidence="5 16" id="KW-0732">Signal</keyword>
<keyword evidence="9" id="KW-0503">Monooxygenase</keyword>
<keyword evidence="4" id="KW-0479">Metal-binding</keyword>
<evidence type="ECO:0000256" key="14">
    <source>
        <dbReference type="ARBA" id="ARBA00045077"/>
    </source>
</evidence>
<dbReference type="EMBL" id="BAAFSV010000001">
    <property type="protein sequence ID" value="GAB1312007.1"/>
    <property type="molecule type" value="Genomic_DNA"/>
</dbReference>
<evidence type="ECO:0000256" key="13">
    <source>
        <dbReference type="ARBA" id="ARBA00044502"/>
    </source>
</evidence>
<evidence type="ECO:0000256" key="16">
    <source>
        <dbReference type="SAM" id="SignalP"/>
    </source>
</evidence>
<reference evidence="18 19" key="1">
    <citation type="submission" date="2024-09" db="EMBL/GenBank/DDBJ databases">
        <title>Itraconazole resistance in Madurella fahalii resulting from another homologue of gene encoding cytochrome P450 14-alpha sterol demethylase (CYP51).</title>
        <authorList>
            <person name="Yoshioka I."/>
            <person name="Fahal A.H."/>
            <person name="Kaneko S."/>
            <person name="Yaguchi T."/>
        </authorList>
    </citation>
    <scope>NUCLEOTIDE SEQUENCE [LARGE SCALE GENOMIC DNA]</scope>
    <source>
        <strain evidence="18 19">IFM 68171</strain>
    </source>
</reference>
<dbReference type="GeneID" id="98172962"/>
<evidence type="ECO:0000256" key="1">
    <source>
        <dbReference type="ARBA" id="ARBA00001973"/>
    </source>
</evidence>
<evidence type="ECO:0000256" key="4">
    <source>
        <dbReference type="ARBA" id="ARBA00022723"/>
    </source>
</evidence>
<keyword evidence="3" id="KW-0964">Secreted</keyword>
<dbReference type="InterPro" id="IPR005103">
    <property type="entry name" value="AA9_LPMO"/>
</dbReference>
<keyword evidence="8" id="KW-0186">Copper</keyword>
<keyword evidence="12" id="KW-0624">Polysaccharide degradation</keyword>
<dbReference type="Pfam" id="PF03443">
    <property type="entry name" value="AA9"/>
    <property type="match status" value="1"/>
</dbReference>
<comment type="subcellular location">
    <subcellularLocation>
        <location evidence="2">Secreted</location>
    </subcellularLocation>
</comment>
<evidence type="ECO:0000259" key="17">
    <source>
        <dbReference type="Pfam" id="PF03443"/>
    </source>
</evidence>
<comment type="similarity">
    <text evidence="13">Belongs to the polysaccharide monooxygenase AA9 family.</text>
</comment>
<comment type="caution">
    <text evidence="18">The sequence shown here is derived from an EMBL/GenBank/DDBJ whole genome shotgun (WGS) entry which is preliminary data.</text>
</comment>
<dbReference type="PANTHER" id="PTHR33353:SF2">
    <property type="entry name" value="ENDO-BETA-1,4-GLUCANASE D"/>
    <property type="match status" value="1"/>
</dbReference>
<evidence type="ECO:0000256" key="15">
    <source>
        <dbReference type="ARBA" id="ARBA00047174"/>
    </source>
</evidence>
<name>A0ABQ0G2L1_9PEZI</name>
<evidence type="ECO:0000256" key="10">
    <source>
        <dbReference type="ARBA" id="ARBA00023157"/>
    </source>
</evidence>
<dbReference type="PANTHER" id="PTHR33353">
    <property type="entry name" value="PUTATIVE (AFU_ORTHOLOGUE AFUA_1G12560)-RELATED"/>
    <property type="match status" value="1"/>
</dbReference>
<dbReference type="Gene3D" id="2.70.50.70">
    <property type="match status" value="1"/>
</dbReference>
<protein>
    <recommendedName>
        <fullName evidence="15">lytic cellulose monooxygenase (C4-dehydrogenating)</fullName>
        <ecNumber evidence="15">1.14.99.56</ecNumber>
    </recommendedName>
</protein>
<proteinExistence type="inferred from homology"/>
<feature type="domain" description="Auxiliary Activity family 9 catalytic" evidence="17">
    <location>
        <begin position="72"/>
        <end position="269"/>
    </location>
</feature>
<gene>
    <name evidence="18" type="ORF">MFIFM68171_02217</name>
</gene>
<evidence type="ECO:0000256" key="11">
    <source>
        <dbReference type="ARBA" id="ARBA00023277"/>
    </source>
</evidence>
<keyword evidence="11" id="KW-0119">Carbohydrate metabolism</keyword>
<evidence type="ECO:0000256" key="6">
    <source>
        <dbReference type="ARBA" id="ARBA00023001"/>
    </source>
</evidence>
<evidence type="ECO:0000256" key="3">
    <source>
        <dbReference type="ARBA" id="ARBA00022525"/>
    </source>
</evidence>
<evidence type="ECO:0000313" key="18">
    <source>
        <dbReference type="EMBL" id="GAB1312007.1"/>
    </source>
</evidence>
<dbReference type="InterPro" id="IPR049892">
    <property type="entry name" value="AA9"/>
</dbReference>
<feature type="signal peptide" evidence="16">
    <location>
        <begin position="1"/>
        <end position="19"/>
    </location>
</feature>
<keyword evidence="19" id="KW-1185">Reference proteome</keyword>
<feature type="chain" id="PRO_5046970802" description="lytic cellulose monooxygenase (C4-dehydrogenating)" evidence="16">
    <location>
        <begin position="20"/>
        <end position="304"/>
    </location>
</feature>
<dbReference type="Proteomes" id="UP001628179">
    <property type="component" value="Unassembled WGS sequence"/>
</dbReference>
<evidence type="ECO:0000256" key="2">
    <source>
        <dbReference type="ARBA" id="ARBA00004613"/>
    </source>
</evidence>
<organism evidence="18 19">
    <name type="scientific">Madurella fahalii</name>
    <dbReference type="NCBI Taxonomy" id="1157608"/>
    <lineage>
        <taxon>Eukaryota</taxon>
        <taxon>Fungi</taxon>
        <taxon>Dikarya</taxon>
        <taxon>Ascomycota</taxon>
        <taxon>Pezizomycotina</taxon>
        <taxon>Sordariomycetes</taxon>
        <taxon>Sordariomycetidae</taxon>
        <taxon>Sordariales</taxon>
        <taxon>Sordariales incertae sedis</taxon>
        <taxon>Madurella</taxon>
    </lineage>
</organism>
<evidence type="ECO:0000256" key="12">
    <source>
        <dbReference type="ARBA" id="ARBA00023326"/>
    </source>
</evidence>
<sequence length="304" mass="34580">MGLVLLITTFVAIARIVQGHFTFVRVKTDGEWKKPLQFIRNKTSPYDELKPYQGNFLYRFYNWPTYVIDRPESVRCGRGNMDHANKTEVLTLKAGSMIEIAQQREDPSGWTDDMFYNCPDDRGTCFTKPGWKQDFNHPGPLLIHLSKVPDGQDIRTYDGSGEWVKIHTLGLINPQYDQPQNWALYRSDPPHITFKIPAQTPPGQYLMRMDVIWSGATNEYIKIGDDGSLAQMYPSCAQLNIVSESKAELPKGVKIPEIFEPLEPGMTTSWDMLNNLTIDENYTYPGGPLWDGEKLVVDKPVVSG</sequence>
<evidence type="ECO:0000256" key="8">
    <source>
        <dbReference type="ARBA" id="ARBA00023008"/>
    </source>
</evidence>
<evidence type="ECO:0000256" key="7">
    <source>
        <dbReference type="ARBA" id="ARBA00023002"/>
    </source>
</evidence>
<evidence type="ECO:0000256" key="5">
    <source>
        <dbReference type="ARBA" id="ARBA00022729"/>
    </source>
</evidence>
<keyword evidence="7" id="KW-0560">Oxidoreductase</keyword>
<dbReference type="EC" id="1.14.99.56" evidence="15"/>